<dbReference type="GO" id="GO:0033294">
    <property type="term" value="F:ectoine binding"/>
    <property type="evidence" value="ECO:0007669"/>
    <property type="project" value="InterPro"/>
</dbReference>
<accession>A0A1I6RPK1</accession>
<dbReference type="Pfam" id="PF00497">
    <property type="entry name" value="SBP_bac_3"/>
    <property type="match status" value="1"/>
</dbReference>
<dbReference type="PROSITE" id="PS51257">
    <property type="entry name" value="PROKAR_LIPOPROTEIN"/>
    <property type="match status" value="1"/>
</dbReference>
<dbReference type="InterPro" id="IPR001638">
    <property type="entry name" value="Solute-binding_3/MltF_N"/>
</dbReference>
<evidence type="ECO:0000256" key="1">
    <source>
        <dbReference type="ARBA" id="ARBA00022729"/>
    </source>
</evidence>
<organism evidence="4 5">
    <name type="scientific">Saccharopolyspora flava</name>
    <dbReference type="NCBI Taxonomy" id="95161"/>
    <lineage>
        <taxon>Bacteria</taxon>
        <taxon>Bacillati</taxon>
        <taxon>Actinomycetota</taxon>
        <taxon>Actinomycetes</taxon>
        <taxon>Pseudonocardiales</taxon>
        <taxon>Pseudonocardiaceae</taxon>
        <taxon>Saccharopolyspora</taxon>
    </lineage>
</organism>
<evidence type="ECO:0000313" key="4">
    <source>
        <dbReference type="EMBL" id="SFS66605.1"/>
    </source>
</evidence>
<dbReference type="InterPro" id="IPR006311">
    <property type="entry name" value="TAT_signal"/>
</dbReference>
<dbReference type="PROSITE" id="PS51318">
    <property type="entry name" value="TAT"/>
    <property type="match status" value="1"/>
</dbReference>
<evidence type="ECO:0000256" key="2">
    <source>
        <dbReference type="SAM" id="SignalP"/>
    </source>
</evidence>
<feature type="domain" description="Solute-binding protein family 3/N-terminal" evidence="3">
    <location>
        <begin position="54"/>
        <end position="278"/>
    </location>
</feature>
<dbReference type="PANTHER" id="PTHR35936">
    <property type="entry name" value="MEMBRANE-BOUND LYTIC MUREIN TRANSGLYCOSYLASE F"/>
    <property type="match status" value="1"/>
</dbReference>
<evidence type="ECO:0000313" key="5">
    <source>
        <dbReference type="Proteomes" id="UP000198852"/>
    </source>
</evidence>
<evidence type="ECO:0000259" key="3">
    <source>
        <dbReference type="SMART" id="SM00062"/>
    </source>
</evidence>
<keyword evidence="1 2" id="KW-0732">Signal</keyword>
<dbReference type="EMBL" id="FOZX01000003">
    <property type="protein sequence ID" value="SFS66605.1"/>
    <property type="molecule type" value="Genomic_DNA"/>
</dbReference>
<dbReference type="InterPro" id="IPR014337">
    <property type="entry name" value="Ectoine_EhuB"/>
</dbReference>
<protein>
    <submittedName>
        <fullName evidence="4">Amino acid ABC transporter substrate-binding protein, PAAT family</fullName>
    </submittedName>
</protein>
<feature type="chain" id="PRO_5011561828" evidence="2">
    <location>
        <begin position="30"/>
        <end position="294"/>
    </location>
</feature>
<dbReference type="Proteomes" id="UP000198852">
    <property type="component" value="Unassembled WGS sequence"/>
</dbReference>
<dbReference type="AlphaFoldDB" id="A0A1I6RPK1"/>
<dbReference type="PANTHER" id="PTHR35936:SF17">
    <property type="entry name" value="ARGININE-BINDING EXTRACELLULAR PROTEIN ARTP"/>
    <property type="match status" value="1"/>
</dbReference>
<keyword evidence="5" id="KW-1185">Reference proteome</keyword>
<sequence>MLRTEMSRRQLLRAGAAAAVALPAAGALAGCSFTQPGTGQPTGSTLDRLKQQGYARIAIANEPPYTQINPDGSVTGAEPDVVAAVLKRMGIPRIEGVVTPYESMIPGLNANRWDIIAAGLFMKQSRCSQISYSEPQIVSTESFAVPAGNPKKLTTIAAVKADPALKIAVLPGGFEDGALKTAGVPAAQLVNIPDGRSGIEAVQAGRADAFFLPTLSLEALKTEGIEITGAINDVQQTGSGAGFRQADGDLVAAYDEQLKALKGTPEFDQILGKWGFSGEAARGVTRDQLCSVAG</sequence>
<proteinExistence type="predicted"/>
<name>A0A1I6RPK1_9PSEU</name>
<dbReference type="GO" id="GO:0051470">
    <property type="term" value="P:ectoine transmembrane transport"/>
    <property type="evidence" value="ECO:0007669"/>
    <property type="project" value="InterPro"/>
</dbReference>
<feature type="signal peptide" evidence="2">
    <location>
        <begin position="1"/>
        <end position="29"/>
    </location>
</feature>
<dbReference type="SMART" id="SM00062">
    <property type="entry name" value="PBPb"/>
    <property type="match status" value="1"/>
</dbReference>
<dbReference type="STRING" id="95161.SAMN05660874_02469"/>
<dbReference type="NCBIfam" id="TIGR02995">
    <property type="entry name" value="ectoine_ehuB"/>
    <property type="match status" value="1"/>
</dbReference>
<dbReference type="OrthoDB" id="9768183at2"/>
<dbReference type="RefSeq" id="WP_093416380.1">
    <property type="nucleotide sequence ID" value="NZ_FOZX01000003.1"/>
</dbReference>
<dbReference type="SUPFAM" id="SSF53850">
    <property type="entry name" value="Periplasmic binding protein-like II"/>
    <property type="match status" value="1"/>
</dbReference>
<dbReference type="Gene3D" id="3.40.190.10">
    <property type="entry name" value="Periplasmic binding protein-like II"/>
    <property type="match status" value="2"/>
</dbReference>
<gene>
    <name evidence="4" type="ORF">SAMN05660874_02469</name>
</gene>
<reference evidence="5" key="1">
    <citation type="submission" date="2016-10" db="EMBL/GenBank/DDBJ databases">
        <authorList>
            <person name="Varghese N."/>
            <person name="Submissions S."/>
        </authorList>
    </citation>
    <scope>NUCLEOTIDE SEQUENCE [LARGE SCALE GENOMIC DNA]</scope>
    <source>
        <strain evidence="5">DSM 44771</strain>
    </source>
</reference>